<gene>
    <name evidence="3" type="ORF">A45J_0729</name>
</gene>
<evidence type="ECO:0000259" key="2">
    <source>
        <dbReference type="Pfam" id="PF13453"/>
    </source>
</evidence>
<reference evidence="3" key="1">
    <citation type="submission" date="2019-10" db="EMBL/GenBank/DDBJ databases">
        <title>Metagenomic sequencing of thiosulfate-disproportionating enrichment culture.</title>
        <authorList>
            <person name="Umezawa K."/>
            <person name="Kojima H."/>
            <person name="Fukui M."/>
        </authorList>
    </citation>
    <scope>NUCLEOTIDE SEQUENCE</scope>
    <source>
        <strain evidence="3">45J</strain>
    </source>
</reference>
<organism evidence="3">
    <name type="scientific">hot springs metagenome</name>
    <dbReference type="NCBI Taxonomy" id="433727"/>
    <lineage>
        <taxon>unclassified sequences</taxon>
        <taxon>metagenomes</taxon>
        <taxon>ecological metagenomes</taxon>
    </lineage>
</organism>
<evidence type="ECO:0000313" key="3">
    <source>
        <dbReference type="EMBL" id="GER92998.1"/>
    </source>
</evidence>
<proteinExistence type="predicted"/>
<name>A0A5J4KTL1_9ZZZZ</name>
<feature type="domain" description="Transcription factor zinc-finger" evidence="2">
    <location>
        <begin position="47"/>
        <end position="83"/>
    </location>
</feature>
<comment type="caution">
    <text evidence="3">The sequence shown here is derived from an EMBL/GenBank/DDBJ whole genome shotgun (WGS) entry which is preliminary data.</text>
</comment>
<dbReference type="Pfam" id="PF13453">
    <property type="entry name" value="Zn_ribbon_TFIIB"/>
    <property type="match status" value="1"/>
</dbReference>
<dbReference type="InterPro" id="IPR027392">
    <property type="entry name" value="TF_Znf"/>
</dbReference>
<accession>A0A5J4KTL1</accession>
<feature type="coiled-coil region" evidence="1">
    <location>
        <begin position="15"/>
        <end position="43"/>
    </location>
</feature>
<protein>
    <recommendedName>
        <fullName evidence="2">Transcription factor zinc-finger domain-containing protein</fullName>
    </recommendedName>
</protein>
<dbReference type="EMBL" id="BLAB01000001">
    <property type="protein sequence ID" value="GER92998.1"/>
    <property type="molecule type" value="Genomic_DNA"/>
</dbReference>
<sequence>MVRKPSELEEEYIARMEYEKRKKIEEEKHKKLAEEEKKRLKELHYMRCPKCGMELIEIDYKGIKVDKCSECEGLWLDAGELEAVSRLEKSGLDKLFSVFKK</sequence>
<dbReference type="AlphaFoldDB" id="A0A5J4KTL1"/>
<keyword evidence="1" id="KW-0175">Coiled coil</keyword>
<evidence type="ECO:0000256" key="1">
    <source>
        <dbReference type="SAM" id="Coils"/>
    </source>
</evidence>